<dbReference type="PATRIC" id="fig|1247726.3.peg.2571"/>
<dbReference type="InterPro" id="IPR015424">
    <property type="entry name" value="PyrdxlP-dep_Trfase"/>
</dbReference>
<dbReference type="HOGENOM" id="CLU_003433_4_1_4"/>
<dbReference type="GO" id="GO:0097053">
    <property type="term" value="P:L-kynurenine catabolic process"/>
    <property type="evidence" value="ECO:0007669"/>
    <property type="project" value="UniProtKB-UniRule"/>
</dbReference>
<dbReference type="HAMAP" id="MF_01970">
    <property type="entry name" value="Kynureninase"/>
    <property type="match status" value="1"/>
</dbReference>
<dbReference type="GO" id="GO:0030170">
    <property type="term" value="F:pyridoxal phosphate binding"/>
    <property type="evidence" value="ECO:0007669"/>
    <property type="project" value="UniProtKB-UniRule"/>
</dbReference>
<accession>W0PCF2</accession>
<feature type="binding site" evidence="4">
    <location>
        <position position="201"/>
    </location>
    <ligand>
        <name>pyridoxal 5'-phosphate</name>
        <dbReference type="ChEBI" id="CHEBI:597326"/>
    </ligand>
</feature>
<dbReference type="InterPro" id="IPR015421">
    <property type="entry name" value="PyrdxlP-dep_Trfase_major"/>
</dbReference>
<feature type="binding site" evidence="4">
    <location>
        <begin position="129"/>
        <end position="132"/>
    </location>
    <ligand>
        <name>pyridoxal 5'-phosphate</name>
        <dbReference type="ChEBI" id="CHEBI:597326"/>
    </ligand>
</feature>
<dbReference type="GO" id="GO:0019441">
    <property type="term" value="P:L-tryptophan catabolic process to kynurenine"/>
    <property type="evidence" value="ECO:0007669"/>
    <property type="project" value="TreeGrafter"/>
</dbReference>
<feature type="binding site" evidence="4">
    <location>
        <position position="198"/>
    </location>
    <ligand>
        <name>pyridoxal 5'-phosphate</name>
        <dbReference type="ChEBI" id="CHEBI:597326"/>
    </ligand>
</feature>
<name>W0PCF2_ADVMD</name>
<dbReference type="UniPathway" id="UPA00253">
    <property type="reaction ID" value="UER00329"/>
</dbReference>
<dbReference type="PANTHER" id="PTHR14084:SF0">
    <property type="entry name" value="KYNURENINASE"/>
    <property type="match status" value="1"/>
</dbReference>
<dbReference type="PANTHER" id="PTHR14084">
    <property type="entry name" value="KYNURENINASE"/>
    <property type="match status" value="1"/>
</dbReference>
<dbReference type="AlphaFoldDB" id="W0PCF2"/>
<dbReference type="InterPro" id="IPR010111">
    <property type="entry name" value="Kynureninase"/>
</dbReference>
<dbReference type="GO" id="GO:0005737">
    <property type="term" value="C:cytoplasm"/>
    <property type="evidence" value="ECO:0007669"/>
    <property type="project" value="UniProtKB-UniRule"/>
</dbReference>
<dbReference type="STRING" id="1247726.MIM_c23420"/>
<dbReference type="RefSeq" id="WP_025373058.1">
    <property type="nucleotide sequence ID" value="NZ_CP003915.1"/>
</dbReference>
<protein>
    <recommendedName>
        <fullName evidence="4 5">Kynureninase</fullName>
        <ecNumber evidence="4 5">3.7.1.3</ecNumber>
    </recommendedName>
    <alternativeName>
        <fullName evidence="4">L-kynurenine hydrolase</fullName>
    </alternativeName>
</protein>
<dbReference type="Pfam" id="PF22580">
    <property type="entry name" value="KYNU_C"/>
    <property type="match status" value="1"/>
</dbReference>
<evidence type="ECO:0000256" key="1">
    <source>
        <dbReference type="ARBA" id="ARBA00022642"/>
    </source>
</evidence>
<dbReference type="SUPFAM" id="SSF53383">
    <property type="entry name" value="PLP-dependent transferases"/>
    <property type="match status" value="1"/>
</dbReference>
<feature type="binding site" evidence="4">
    <location>
        <position position="97"/>
    </location>
    <ligand>
        <name>pyridoxal 5'-phosphate</name>
        <dbReference type="ChEBI" id="CHEBI:597326"/>
    </ligand>
</feature>
<keyword evidence="8" id="KW-1185">Reference proteome</keyword>
<dbReference type="KEGG" id="amim:MIM_c23420"/>
<feature type="binding site" evidence="4">
    <location>
        <position position="279"/>
    </location>
    <ligand>
        <name>pyridoxal 5'-phosphate</name>
        <dbReference type="ChEBI" id="CHEBI:597326"/>
    </ligand>
</feature>
<dbReference type="GO" id="GO:0030429">
    <property type="term" value="F:kynureninase activity"/>
    <property type="evidence" value="ECO:0007669"/>
    <property type="project" value="UniProtKB-UniRule"/>
</dbReference>
<comment type="cofactor">
    <cofactor evidence="4 6">
        <name>pyridoxal 5'-phosphate</name>
        <dbReference type="ChEBI" id="CHEBI:597326"/>
    </cofactor>
</comment>
<dbReference type="InterPro" id="IPR015422">
    <property type="entry name" value="PyrdxlP-dep_Trfase_small"/>
</dbReference>
<evidence type="ECO:0000313" key="8">
    <source>
        <dbReference type="Proteomes" id="UP000019095"/>
    </source>
</evidence>
<reference evidence="7 8" key="1">
    <citation type="journal article" date="2014" name="Microbiology">
        <title>Unravelling the complete genome sequence of Advenella mimigardefordensis strain DPN7T and novel insights in the catabolism of the xenobiotic polythioester precursor 3,3'-dithiodipropionate.</title>
        <authorList>
            <person name="Wubbeler J.H."/>
            <person name="Hiessl S."/>
            <person name="Schuldes J."/>
            <person name="Thurmer A."/>
            <person name="Daniel R."/>
            <person name="Steinbuchel A."/>
        </authorList>
    </citation>
    <scope>NUCLEOTIDE SEQUENCE [LARGE SCALE GENOMIC DNA]</scope>
    <source>
        <strain evidence="8">DSM 17166 / LMG 22922 / DPN7</strain>
    </source>
</reference>
<keyword evidence="1 4" id="KW-0662">Pyridine nucleotide biosynthesis</keyword>
<dbReference type="NCBIfam" id="TIGR01814">
    <property type="entry name" value="kynureninase"/>
    <property type="match status" value="1"/>
</dbReference>
<comment type="pathway">
    <text evidence="4 6">Cofactor biosynthesis; NAD(+) biosynthesis; quinolinate from L-kynurenine: step 2/3.</text>
</comment>
<comment type="function">
    <text evidence="4 6">Catalyzes the cleavage of L-kynurenine (L-Kyn) and L-3-hydroxykynurenine (L-3OHKyn) into anthranilic acid (AA) and 3-hydroxyanthranilic acid (3-OHAA), respectively.</text>
</comment>
<gene>
    <name evidence="4 7" type="primary">kynU</name>
    <name evidence="7" type="ORF">MIM_c23420</name>
</gene>
<feature type="binding site" evidence="4">
    <location>
        <position position="223"/>
    </location>
    <ligand>
        <name>pyridoxal 5'-phosphate</name>
        <dbReference type="ChEBI" id="CHEBI:597326"/>
    </ligand>
</feature>
<dbReference type="Gene3D" id="3.40.640.10">
    <property type="entry name" value="Type I PLP-dependent aspartate aminotransferase-like (Major domain)"/>
    <property type="match status" value="1"/>
</dbReference>
<sequence length="418" mass="46248">MTNRAFYENLDAIDPLNSLRNEFYLPPDTIYLDGNSLGVMPLAAHIRIKNAVLQEWADDLIASWNKADWINLPMRVGNKIAPLIGAGQDETVVCDSTSVNLYKVLYSAIQIARKRHPKRRKIVSEKTNFPTDLYIAQSLCAQFDMTLELVESEAIESAIDDELAVLLLTHVNYRSGAIHDMAQITSLAQARDALVIWDLCHSAGSIPVDLTAAQADFAVGCTYKFLNGGPGSPAFVWVHPHHVDAITQPLTGWMGHATPFTFDTQYQPATGIRSYLGGTPPVLALSALDGSLEVFQKAESFGGMQAIYKKAQTLTSLFIQLAEKECADYGLTLVSPRDPERRASQVSLSHPEGAYAIIQALIARGVVGDYREPGILRFGFTPLYVRYIDVWDTVMHLKSVLQDQTWRSDAFSARRTVT</sequence>
<dbReference type="UniPathway" id="UPA00334">
    <property type="reaction ID" value="UER00455"/>
</dbReference>
<feature type="binding site" evidence="4">
    <location>
        <position position="98"/>
    </location>
    <ligand>
        <name>pyridoxal 5'-phosphate</name>
        <dbReference type="ChEBI" id="CHEBI:597326"/>
    </ligand>
</feature>
<dbReference type="EC" id="3.7.1.3" evidence="4 5"/>
<dbReference type="PIRSF" id="PIRSF038800">
    <property type="entry name" value="KYNU"/>
    <property type="match status" value="1"/>
</dbReference>
<dbReference type="eggNOG" id="COG3844">
    <property type="taxonomic scope" value="Bacteria"/>
</dbReference>
<dbReference type="GO" id="GO:0043420">
    <property type="term" value="P:anthranilate metabolic process"/>
    <property type="evidence" value="ECO:0007669"/>
    <property type="project" value="TreeGrafter"/>
</dbReference>
<evidence type="ECO:0000256" key="3">
    <source>
        <dbReference type="ARBA" id="ARBA00022898"/>
    </source>
</evidence>
<feature type="modified residue" description="N6-(pyridoxal phosphate)lysine" evidence="4">
    <location>
        <position position="224"/>
    </location>
</feature>
<comment type="catalytic activity">
    <reaction evidence="4 6">
        <text>L-kynurenine + H2O = anthranilate + L-alanine + H(+)</text>
        <dbReference type="Rhea" id="RHEA:16813"/>
        <dbReference type="ChEBI" id="CHEBI:15377"/>
        <dbReference type="ChEBI" id="CHEBI:15378"/>
        <dbReference type="ChEBI" id="CHEBI:16567"/>
        <dbReference type="ChEBI" id="CHEBI:57959"/>
        <dbReference type="ChEBI" id="CHEBI:57972"/>
        <dbReference type="EC" id="3.7.1.3"/>
    </reaction>
</comment>
<proteinExistence type="inferred from homology"/>
<dbReference type="EMBL" id="CP003915">
    <property type="protein sequence ID" value="AHG64416.1"/>
    <property type="molecule type" value="Genomic_DNA"/>
</dbReference>
<comment type="pathway">
    <text evidence="4 6">Amino-acid degradation; L-kynurenine degradation; L-alanine and anthranilate from L-kynurenine: step 1/1.</text>
</comment>
<comment type="catalytic activity">
    <reaction evidence="6">
        <text>3-hydroxy-L-kynurenine + H2O = 3-hydroxyanthranilate + L-alanine + H(+)</text>
        <dbReference type="Rhea" id="RHEA:25143"/>
        <dbReference type="ChEBI" id="CHEBI:15377"/>
        <dbReference type="ChEBI" id="CHEBI:15378"/>
        <dbReference type="ChEBI" id="CHEBI:36559"/>
        <dbReference type="ChEBI" id="CHEBI:57972"/>
        <dbReference type="ChEBI" id="CHEBI:58125"/>
        <dbReference type="EC" id="3.7.1.3"/>
    </reaction>
</comment>
<evidence type="ECO:0000256" key="5">
    <source>
        <dbReference type="NCBIfam" id="TIGR01814"/>
    </source>
</evidence>
<keyword evidence="2 4" id="KW-0378">Hydrolase</keyword>
<evidence type="ECO:0000256" key="6">
    <source>
        <dbReference type="PIRNR" id="PIRNR038800"/>
    </source>
</evidence>
<comment type="similarity">
    <text evidence="4 6">Belongs to the kynureninase family.</text>
</comment>
<dbReference type="OrthoDB" id="9812626at2"/>
<evidence type="ECO:0000256" key="4">
    <source>
        <dbReference type="HAMAP-Rule" id="MF_01970"/>
    </source>
</evidence>
<dbReference type="GO" id="GO:0009435">
    <property type="term" value="P:NAD+ biosynthetic process"/>
    <property type="evidence" value="ECO:0007669"/>
    <property type="project" value="UniProtKB-UniRule"/>
</dbReference>
<dbReference type="Proteomes" id="UP000019095">
    <property type="component" value="Chromosome"/>
</dbReference>
<evidence type="ECO:0000313" key="7">
    <source>
        <dbReference type="EMBL" id="AHG64416.1"/>
    </source>
</evidence>
<dbReference type="GO" id="GO:0019805">
    <property type="term" value="P:quinolinate biosynthetic process"/>
    <property type="evidence" value="ECO:0007669"/>
    <property type="project" value="UniProtKB-UniRule"/>
</dbReference>
<feature type="binding site" evidence="4">
    <location>
        <position position="253"/>
    </location>
    <ligand>
        <name>pyridoxal 5'-phosphate</name>
        <dbReference type="ChEBI" id="CHEBI:597326"/>
    </ligand>
</feature>
<dbReference type="Gene3D" id="3.90.1150.10">
    <property type="entry name" value="Aspartate Aminotransferase, domain 1"/>
    <property type="match status" value="1"/>
</dbReference>
<feature type="binding site" evidence="4">
    <location>
        <position position="169"/>
    </location>
    <ligand>
        <name>pyridoxal 5'-phosphate</name>
        <dbReference type="ChEBI" id="CHEBI:597326"/>
    </ligand>
</feature>
<evidence type="ECO:0000256" key="2">
    <source>
        <dbReference type="ARBA" id="ARBA00022801"/>
    </source>
</evidence>
<comment type="subunit">
    <text evidence="4 6">Homodimer.</text>
</comment>
<keyword evidence="3 4" id="KW-0663">Pyridoxal phosphate</keyword>
<organism evidence="7 8">
    <name type="scientific">Advenella mimigardefordensis (strain DSM 17166 / LMG 22922 / DPN7)</name>
    <dbReference type="NCBI Taxonomy" id="1247726"/>
    <lineage>
        <taxon>Bacteria</taxon>
        <taxon>Pseudomonadati</taxon>
        <taxon>Pseudomonadota</taxon>
        <taxon>Betaproteobacteria</taxon>
        <taxon>Burkholderiales</taxon>
        <taxon>Alcaligenaceae</taxon>
    </lineage>
</organism>